<reference evidence="1 2" key="1">
    <citation type="submission" date="2016-10" db="EMBL/GenBank/DDBJ databases">
        <authorList>
            <person name="de Groot N.N."/>
        </authorList>
    </citation>
    <scope>NUCLEOTIDE SEQUENCE [LARGE SCALE GENOMIC DNA]</scope>
    <source>
        <strain evidence="1 2">CGMCC 1.5058</strain>
    </source>
</reference>
<dbReference type="EMBL" id="FNDZ01000002">
    <property type="protein sequence ID" value="SDI44163.1"/>
    <property type="molecule type" value="Genomic_DNA"/>
</dbReference>
<gene>
    <name evidence="1" type="ORF">SAMN05421804_102356</name>
</gene>
<dbReference type="Proteomes" id="UP000183255">
    <property type="component" value="Unassembled WGS sequence"/>
</dbReference>
<accession>A0A1G8KL30</accession>
<name>A0A1G8KL30_9CLOT</name>
<evidence type="ECO:0000313" key="2">
    <source>
        <dbReference type="Proteomes" id="UP000183255"/>
    </source>
</evidence>
<evidence type="ECO:0000313" key="1">
    <source>
        <dbReference type="EMBL" id="SDI44163.1"/>
    </source>
</evidence>
<protein>
    <submittedName>
        <fullName evidence="1">Uncharacterized protein</fullName>
    </submittedName>
</protein>
<organism evidence="1 2">
    <name type="scientific">Proteiniclasticum ruminis</name>
    <dbReference type="NCBI Taxonomy" id="398199"/>
    <lineage>
        <taxon>Bacteria</taxon>
        <taxon>Bacillati</taxon>
        <taxon>Bacillota</taxon>
        <taxon>Clostridia</taxon>
        <taxon>Eubacteriales</taxon>
        <taxon>Clostridiaceae</taxon>
        <taxon>Proteiniclasticum</taxon>
    </lineage>
</organism>
<proteinExistence type="predicted"/>
<sequence length="38" mass="4319">MDFVNDFDKIICEVTSVLGKPLDKTIYDIVDTRNTTPT</sequence>
<dbReference type="AlphaFoldDB" id="A0A1G8KL30"/>